<gene>
    <name evidence="1" type="ORF">BAL341_777</name>
</gene>
<name>A0A486XIL9_9GAMM</name>
<dbReference type="EMBL" id="CAAJGR010000070">
    <property type="protein sequence ID" value="VHO02374.1"/>
    <property type="molecule type" value="Genomic_DNA"/>
</dbReference>
<evidence type="ECO:0000313" key="1">
    <source>
        <dbReference type="EMBL" id="VHO02374.1"/>
    </source>
</evidence>
<reference evidence="1" key="1">
    <citation type="submission" date="2019-04" db="EMBL/GenBank/DDBJ databases">
        <authorList>
            <person name="Brambilla D."/>
        </authorList>
    </citation>
    <scope>NUCLEOTIDE SEQUENCE</scope>
    <source>
        <strain evidence="1">BAL1</strain>
    </source>
</reference>
<dbReference type="AlphaFoldDB" id="A0A486XIL9"/>
<organism evidence="1">
    <name type="scientific">Rheinheimera sp. BAL341</name>
    <dbReference type="NCBI Taxonomy" id="1708203"/>
    <lineage>
        <taxon>Bacteria</taxon>
        <taxon>Pseudomonadati</taxon>
        <taxon>Pseudomonadota</taxon>
        <taxon>Gammaproteobacteria</taxon>
        <taxon>Chromatiales</taxon>
        <taxon>Chromatiaceae</taxon>
        <taxon>Rheinheimera</taxon>
    </lineage>
</organism>
<protein>
    <submittedName>
        <fullName evidence="1">Uncharacterized protein</fullName>
    </submittedName>
</protein>
<accession>A0A486XIL9</accession>
<proteinExistence type="predicted"/>
<sequence>MLLMLLTFSVHGAPQFSQGECQKLNAERLDIKKKLRQPYGMAQGIKLQQRQEEVTRVLNRHCKKPTANPPQR</sequence>